<keyword evidence="2" id="KW-1185">Reference proteome</keyword>
<gene>
    <name evidence="1" type="ORF">MW7_000715</name>
</gene>
<reference evidence="1" key="1">
    <citation type="submission" date="2019-05" db="EMBL/GenBank/DDBJ databases">
        <title>Revised genome assembly of Burkholderiaceae (previously Ralstonia) sp. PBA.</title>
        <authorList>
            <person name="Gan H.M."/>
        </authorList>
    </citation>
    <scope>NUCLEOTIDE SEQUENCE</scope>
    <source>
        <strain evidence="1">PBA</strain>
    </source>
</reference>
<name>A0ACD3SUI2_9BURK</name>
<protein>
    <submittedName>
        <fullName evidence="1">Uncharacterized protein</fullName>
    </submittedName>
</protein>
<evidence type="ECO:0000313" key="1">
    <source>
        <dbReference type="EMBL" id="TMS59702.1"/>
    </source>
</evidence>
<sequence>MQTRRMVLKVLMISGMLVSSSSFAQPGRGGGHGEPGHGHGKGPGHGKGGQGPHMRNGPPHGRHDGMPPGHRPGGPGASAYAPGHWRKGDRLPRDRYGRQYVVDDWRAYRLAPPPRGYHWMSIGGDFLLVAITTGVIAEIVIGGR</sequence>
<dbReference type="Proteomes" id="UP000004277">
    <property type="component" value="Unassembled WGS sequence"/>
</dbReference>
<dbReference type="EMBL" id="AKCV02000004">
    <property type="protein sequence ID" value="TMS59702.1"/>
    <property type="molecule type" value="Genomic_DNA"/>
</dbReference>
<accession>A0ACD3SUI2</accession>
<comment type="caution">
    <text evidence="1">The sequence shown here is derived from an EMBL/GenBank/DDBJ whole genome shotgun (WGS) entry which is preliminary data.</text>
</comment>
<proteinExistence type="predicted"/>
<evidence type="ECO:0000313" key="2">
    <source>
        <dbReference type="Proteomes" id="UP000004277"/>
    </source>
</evidence>
<organism evidence="1 2">
    <name type="scientific">Imbroritus primus</name>
    <dbReference type="NCBI Taxonomy" id="3058603"/>
    <lineage>
        <taxon>Bacteria</taxon>
        <taxon>Pseudomonadati</taxon>
        <taxon>Pseudomonadota</taxon>
        <taxon>Betaproteobacteria</taxon>
        <taxon>Burkholderiales</taxon>
        <taxon>Burkholderiaceae</taxon>
        <taxon>Imbroritus</taxon>
    </lineage>
</organism>